<feature type="compositionally biased region" description="Low complexity" evidence="1">
    <location>
        <begin position="461"/>
        <end position="483"/>
    </location>
</feature>
<dbReference type="EMBL" id="MU806395">
    <property type="protein sequence ID" value="KAJ3835604.1"/>
    <property type="molecule type" value="Genomic_DNA"/>
</dbReference>
<feature type="compositionally biased region" description="Basic and acidic residues" evidence="1">
    <location>
        <begin position="415"/>
        <end position="428"/>
    </location>
</feature>
<dbReference type="AlphaFoldDB" id="A0AA38UAG4"/>
<accession>A0AA38UAG4</accession>
<feature type="chain" id="PRO_5041379640" evidence="2">
    <location>
        <begin position="23"/>
        <end position="548"/>
    </location>
</feature>
<keyword evidence="4" id="KW-1185">Reference proteome</keyword>
<comment type="caution">
    <text evidence="3">The sequence shown here is derived from an EMBL/GenBank/DDBJ whole genome shotgun (WGS) entry which is preliminary data.</text>
</comment>
<feature type="signal peptide" evidence="2">
    <location>
        <begin position="1"/>
        <end position="22"/>
    </location>
</feature>
<evidence type="ECO:0000313" key="3">
    <source>
        <dbReference type="EMBL" id="KAJ3835604.1"/>
    </source>
</evidence>
<evidence type="ECO:0000256" key="1">
    <source>
        <dbReference type="SAM" id="MobiDB-lite"/>
    </source>
</evidence>
<proteinExistence type="predicted"/>
<feature type="compositionally biased region" description="Polar residues" evidence="1">
    <location>
        <begin position="432"/>
        <end position="445"/>
    </location>
</feature>
<organism evidence="3 4">
    <name type="scientific">Lentinula raphanica</name>
    <dbReference type="NCBI Taxonomy" id="153919"/>
    <lineage>
        <taxon>Eukaryota</taxon>
        <taxon>Fungi</taxon>
        <taxon>Dikarya</taxon>
        <taxon>Basidiomycota</taxon>
        <taxon>Agaricomycotina</taxon>
        <taxon>Agaricomycetes</taxon>
        <taxon>Agaricomycetidae</taxon>
        <taxon>Agaricales</taxon>
        <taxon>Marasmiineae</taxon>
        <taxon>Omphalotaceae</taxon>
        <taxon>Lentinula</taxon>
    </lineage>
</organism>
<name>A0AA38UAG4_9AGAR</name>
<protein>
    <submittedName>
        <fullName evidence="3">Uncharacterized protein</fullName>
    </submittedName>
</protein>
<feature type="region of interest" description="Disordered" evidence="1">
    <location>
        <begin position="396"/>
        <end position="492"/>
    </location>
</feature>
<dbReference type="Proteomes" id="UP001163846">
    <property type="component" value="Unassembled WGS sequence"/>
</dbReference>
<feature type="region of interest" description="Disordered" evidence="1">
    <location>
        <begin position="513"/>
        <end position="548"/>
    </location>
</feature>
<evidence type="ECO:0000256" key="2">
    <source>
        <dbReference type="SAM" id="SignalP"/>
    </source>
</evidence>
<sequence>MVYSHTVLTAVLAVGAASTVSAAPLSAAPNLMGSTGVQSSAFLKRAPLPGSGSGLGLSSRELDARDLKIIFEEESQEHTRPHHRQHASQFGAEKLHGYLSGESEAHRTPYEVFHSGFEEHRPSSLKFHPVEDSTVDVELDELLRPPHYRQGDAQIDVTVQTHEHRGDHAVHEHEGPIEVVPLLVPVPVKHQARSLERRTSSAGPNIVVRGASLSTQGETGNAEPSHWSSKDVSTWASLKRKYPYWESQVRICDSAANGDVTTTPIYQAASKKYGQSVASYVKAKLEEYSRDYKYMERKAKTKGLDLPRMYDELGLNGGTVEPSASSEDLEARKQTPEYRAQAVLNAYPGWPSQVQRCGGDLTKTNVYEALKEKEKIDEPLFKAGVKILEDEWKACQKSSTEGTAPVSTPTAPRRRGLDLDFHFDRLEEGNPSGIQFPSGRSTVAAPSSPMGASFDTMDSSPLNAMGALPNAAAAHSPPSSLPSDHPPTLPLRDSFASVSALATPDSDVFHLHRSGSATSDFGHPDTVVDIEPNSPSAYAYDSYGDDLD</sequence>
<gene>
    <name evidence="3" type="ORF">F5878DRAFT_627460</name>
</gene>
<feature type="compositionally biased region" description="Polar residues" evidence="1">
    <location>
        <begin position="396"/>
        <end position="410"/>
    </location>
</feature>
<feature type="region of interest" description="Disordered" evidence="1">
    <location>
        <begin position="191"/>
        <end position="230"/>
    </location>
</feature>
<reference evidence="3" key="1">
    <citation type="submission" date="2022-08" db="EMBL/GenBank/DDBJ databases">
        <authorList>
            <consortium name="DOE Joint Genome Institute"/>
            <person name="Min B."/>
            <person name="Riley R."/>
            <person name="Sierra-Patev S."/>
            <person name="Naranjo-Ortiz M."/>
            <person name="Looney B."/>
            <person name="Konkel Z."/>
            <person name="Slot J.C."/>
            <person name="Sakamoto Y."/>
            <person name="Steenwyk J.L."/>
            <person name="Rokas A."/>
            <person name="Carro J."/>
            <person name="Camarero S."/>
            <person name="Ferreira P."/>
            <person name="Molpeceres G."/>
            <person name="Ruiz-Duenas F.J."/>
            <person name="Serrano A."/>
            <person name="Henrissat B."/>
            <person name="Drula E."/>
            <person name="Hughes K.W."/>
            <person name="Mata J.L."/>
            <person name="Ishikawa N.K."/>
            <person name="Vargas-Isla R."/>
            <person name="Ushijima S."/>
            <person name="Smith C.A."/>
            <person name="Ahrendt S."/>
            <person name="Andreopoulos W."/>
            <person name="He G."/>
            <person name="Labutti K."/>
            <person name="Lipzen A."/>
            <person name="Ng V."/>
            <person name="Sandor L."/>
            <person name="Barry K."/>
            <person name="Martinez A.T."/>
            <person name="Xiao Y."/>
            <person name="Gibbons J.G."/>
            <person name="Terashima K."/>
            <person name="Hibbett D.S."/>
            <person name="Grigoriev I.V."/>
        </authorList>
    </citation>
    <scope>NUCLEOTIDE SEQUENCE</scope>
    <source>
        <strain evidence="3">TFB9207</strain>
    </source>
</reference>
<keyword evidence="2" id="KW-0732">Signal</keyword>
<evidence type="ECO:0000313" key="4">
    <source>
        <dbReference type="Proteomes" id="UP001163846"/>
    </source>
</evidence>